<accession>A0ABS7ZNL8</accession>
<sequence length="77" mass="8630">MKCCFCFKSALGGTPITAPGIGPAHQACYEKYLIEQRVFQSLNLRNLTDTELGDLLEMATMERNARQSTCDEVEIWA</sequence>
<organism evidence="1 2">
    <name type="scientific">Thalassolituus marinus</name>
    <dbReference type="NCBI Taxonomy" id="671053"/>
    <lineage>
        <taxon>Bacteria</taxon>
        <taxon>Pseudomonadati</taxon>
        <taxon>Pseudomonadota</taxon>
        <taxon>Gammaproteobacteria</taxon>
        <taxon>Oceanospirillales</taxon>
        <taxon>Oceanospirillaceae</taxon>
        <taxon>Thalassolituus</taxon>
    </lineage>
</organism>
<gene>
    <name evidence="1" type="ORF">I9W95_01000</name>
</gene>
<dbReference type="Proteomes" id="UP000714380">
    <property type="component" value="Unassembled WGS sequence"/>
</dbReference>
<evidence type="ECO:0000313" key="1">
    <source>
        <dbReference type="EMBL" id="MCA6062175.1"/>
    </source>
</evidence>
<protein>
    <submittedName>
        <fullName evidence="1">DUF2175 domain-containing protein</fullName>
    </submittedName>
</protein>
<reference evidence="1 2" key="1">
    <citation type="submission" date="2020-12" db="EMBL/GenBank/DDBJ databases">
        <title>Novel Thalassolituus-related marine hydrocarbonoclastic bacteria mediated algae-derived hydrocarbons mineralization in twilight zone of the northern South China Sea.</title>
        <authorList>
            <person name="Dong C."/>
        </authorList>
    </citation>
    <scope>NUCLEOTIDE SEQUENCE [LARGE SCALE GENOMIC DNA]</scope>
    <source>
        <strain evidence="1 2">IMCC1826</strain>
    </source>
</reference>
<name>A0ABS7ZNL8_9GAMM</name>
<proteinExistence type="predicted"/>
<dbReference type="EMBL" id="JAEDAH010000005">
    <property type="protein sequence ID" value="MCA6062175.1"/>
    <property type="molecule type" value="Genomic_DNA"/>
</dbReference>
<dbReference type="RefSeq" id="WP_225670852.1">
    <property type="nucleotide sequence ID" value="NZ_JAEDAH010000005.1"/>
</dbReference>
<evidence type="ECO:0000313" key="2">
    <source>
        <dbReference type="Proteomes" id="UP000714380"/>
    </source>
</evidence>
<comment type="caution">
    <text evidence="1">The sequence shown here is derived from an EMBL/GenBank/DDBJ whole genome shotgun (WGS) entry which is preliminary data.</text>
</comment>
<keyword evidence="2" id="KW-1185">Reference proteome</keyword>